<dbReference type="Proteomes" id="UP000645257">
    <property type="component" value="Unassembled WGS sequence"/>
</dbReference>
<gene>
    <name evidence="9" type="ORF">GCM10011289_33640</name>
</gene>
<evidence type="ECO:0000313" key="10">
    <source>
        <dbReference type="Proteomes" id="UP000645257"/>
    </source>
</evidence>
<comment type="subcellular location">
    <subcellularLocation>
        <location evidence="1">Cell membrane</location>
        <topology evidence="1">Multi-pass membrane protein</topology>
    </subcellularLocation>
</comment>
<dbReference type="InterPro" id="IPR011701">
    <property type="entry name" value="MFS"/>
</dbReference>
<dbReference type="RefSeq" id="WP_229804911.1">
    <property type="nucleotide sequence ID" value="NZ_BMYX01000024.1"/>
</dbReference>
<keyword evidence="4 7" id="KW-0812">Transmembrane</keyword>
<evidence type="ECO:0000256" key="5">
    <source>
        <dbReference type="ARBA" id="ARBA00022989"/>
    </source>
</evidence>
<sequence length="407" mass="43859">MKPATARLLAPYRSLPRTVYIQLVACLLNNAGGMAKLFLPLYLHERYGIDYRWIGFLVSAYGVGALSGAYLGGALSDRVSATALAKAFMAVSALSMLAMFLPLPLWLFLPLLVISGFSDGAFRPVNQRLALEPCPDARRPVAQGMLRIATNLGVALSGVTGGLIAAHGYQWVYASNGAASLLGALWLALAYRGNSALPEPRRRQDSPAHGTGSPWRDPAFLWLMASLMITIAIFDQMYSSVGLFLKDRYHLPPQWLGYLFTINGAMVVLFQLPVARRVMRWGLGAGAAAGVLFNGLGYLWLLAGQGPLFAVLMAITVTVGELLISPVFSQLVMMRSENRLRGRYLGLYTAVWSGRTIYAPALGTFIYGSWGGSVLWSACAIATLTAVALQTRPVRAILAGHSGTVQT</sequence>
<feature type="transmembrane region" description="Helical" evidence="7">
    <location>
        <begin position="219"/>
        <end position="235"/>
    </location>
</feature>
<dbReference type="SUPFAM" id="SSF103473">
    <property type="entry name" value="MFS general substrate transporter"/>
    <property type="match status" value="1"/>
</dbReference>
<dbReference type="PROSITE" id="PS50850">
    <property type="entry name" value="MFS"/>
    <property type="match status" value="1"/>
</dbReference>
<feature type="transmembrane region" description="Helical" evidence="7">
    <location>
        <begin position="172"/>
        <end position="193"/>
    </location>
</feature>
<keyword evidence="6 7" id="KW-0472">Membrane</keyword>
<feature type="transmembrane region" description="Helical" evidence="7">
    <location>
        <begin position="345"/>
        <end position="367"/>
    </location>
</feature>
<dbReference type="InterPro" id="IPR020846">
    <property type="entry name" value="MFS_dom"/>
</dbReference>
<feature type="transmembrane region" description="Helical" evidence="7">
    <location>
        <begin position="20"/>
        <end position="39"/>
    </location>
</feature>
<evidence type="ECO:0000259" key="8">
    <source>
        <dbReference type="PROSITE" id="PS50850"/>
    </source>
</evidence>
<reference evidence="9" key="2">
    <citation type="submission" date="2020-09" db="EMBL/GenBank/DDBJ databases">
        <authorList>
            <person name="Sun Q."/>
            <person name="Kim S."/>
        </authorList>
    </citation>
    <scope>NUCLEOTIDE SEQUENCE</scope>
    <source>
        <strain evidence="9">KCTC 32182</strain>
    </source>
</reference>
<feature type="transmembrane region" description="Helical" evidence="7">
    <location>
        <begin position="373"/>
        <end position="389"/>
    </location>
</feature>
<evidence type="ECO:0000256" key="1">
    <source>
        <dbReference type="ARBA" id="ARBA00004651"/>
    </source>
</evidence>
<feature type="transmembrane region" description="Helical" evidence="7">
    <location>
        <begin position="281"/>
        <end position="302"/>
    </location>
</feature>
<accession>A0A918P6Q3</accession>
<dbReference type="Gene3D" id="1.20.1250.20">
    <property type="entry name" value="MFS general substrate transporter like domains"/>
    <property type="match status" value="1"/>
</dbReference>
<dbReference type="AlphaFoldDB" id="A0A918P6Q3"/>
<protein>
    <submittedName>
        <fullName evidence="9">MFS transporter</fullName>
    </submittedName>
</protein>
<dbReference type="GO" id="GO:0005886">
    <property type="term" value="C:plasma membrane"/>
    <property type="evidence" value="ECO:0007669"/>
    <property type="project" value="UniProtKB-SubCell"/>
</dbReference>
<feature type="transmembrane region" description="Helical" evidence="7">
    <location>
        <begin position="87"/>
        <end position="114"/>
    </location>
</feature>
<feature type="transmembrane region" description="Helical" evidence="7">
    <location>
        <begin position="148"/>
        <end position="166"/>
    </location>
</feature>
<evidence type="ECO:0000256" key="7">
    <source>
        <dbReference type="SAM" id="Phobius"/>
    </source>
</evidence>
<dbReference type="PANTHER" id="PTHR23517:SF3">
    <property type="entry name" value="INTEGRAL MEMBRANE TRANSPORT PROTEIN"/>
    <property type="match status" value="1"/>
</dbReference>
<evidence type="ECO:0000256" key="2">
    <source>
        <dbReference type="ARBA" id="ARBA00022448"/>
    </source>
</evidence>
<dbReference type="GO" id="GO:0022857">
    <property type="term" value="F:transmembrane transporter activity"/>
    <property type="evidence" value="ECO:0007669"/>
    <property type="project" value="InterPro"/>
</dbReference>
<feature type="domain" description="Major facilitator superfamily (MFS) profile" evidence="8">
    <location>
        <begin position="18"/>
        <end position="395"/>
    </location>
</feature>
<name>A0A918P6Q3_9NEIS</name>
<evidence type="ECO:0000256" key="4">
    <source>
        <dbReference type="ARBA" id="ARBA00022692"/>
    </source>
</evidence>
<dbReference type="EMBL" id="BMYX01000024">
    <property type="protein sequence ID" value="GGY27488.1"/>
    <property type="molecule type" value="Genomic_DNA"/>
</dbReference>
<keyword evidence="2" id="KW-0813">Transport</keyword>
<feature type="transmembrane region" description="Helical" evidence="7">
    <location>
        <begin position="51"/>
        <end position="75"/>
    </location>
</feature>
<dbReference type="PANTHER" id="PTHR23517">
    <property type="entry name" value="RESISTANCE PROTEIN MDTM, PUTATIVE-RELATED-RELATED"/>
    <property type="match status" value="1"/>
</dbReference>
<feature type="transmembrane region" description="Helical" evidence="7">
    <location>
        <begin position="308"/>
        <end position="333"/>
    </location>
</feature>
<evidence type="ECO:0000256" key="3">
    <source>
        <dbReference type="ARBA" id="ARBA00022475"/>
    </source>
</evidence>
<reference evidence="9" key="1">
    <citation type="journal article" date="2014" name="Int. J. Syst. Evol. Microbiol.">
        <title>Complete genome sequence of Corynebacterium casei LMG S-19264T (=DSM 44701T), isolated from a smear-ripened cheese.</title>
        <authorList>
            <consortium name="US DOE Joint Genome Institute (JGI-PGF)"/>
            <person name="Walter F."/>
            <person name="Albersmeier A."/>
            <person name="Kalinowski J."/>
            <person name="Ruckert C."/>
        </authorList>
    </citation>
    <scope>NUCLEOTIDE SEQUENCE</scope>
    <source>
        <strain evidence="9">KCTC 32182</strain>
    </source>
</reference>
<organism evidence="9 10">
    <name type="scientific">Paludibacterium paludis</name>
    <dbReference type="NCBI Taxonomy" id="1225769"/>
    <lineage>
        <taxon>Bacteria</taxon>
        <taxon>Pseudomonadati</taxon>
        <taxon>Pseudomonadota</taxon>
        <taxon>Betaproteobacteria</taxon>
        <taxon>Neisseriales</taxon>
        <taxon>Chromobacteriaceae</taxon>
        <taxon>Paludibacterium</taxon>
    </lineage>
</organism>
<keyword evidence="5 7" id="KW-1133">Transmembrane helix</keyword>
<feature type="transmembrane region" description="Helical" evidence="7">
    <location>
        <begin position="255"/>
        <end position="274"/>
    </location>
</feature>
<dbReference type="InterPro" id="IPR036259">
    <property type="entry name" value="MFS_trans_sf"/>
</dbReference>
<dbReference type="Pfam" id="PF07690">
    <property type="entry name" value="MFS_1"/>
    <property type="match status" value="1"/>
</dbReference>
<evidence type="ECO:0000313" key="9">
    <source>
        <dbReference type="EMBL" id="GGY27488.1"/>
    </source>
</evidence>
<comment type="caution">
    <text evidence="9">The sequence shown here is derived from an EMBL/GenBank/DDBJ whole genome shotgun (WGS) entry which is preliminary data.</text>
</comment>
<keyword evidence="10" id="KW-1185">Reference proteome</keyword>
<dbReference type="InterPro" id="IPR050171">
    <property type="entry name" value="MFS_Transporters"/>
</dbReference>
<evidence type="ECO:0000256" key="6">
    <source>
        <dbReference type="ARBA" id="ARBA00023136"/>
    </source>
</evidence>
<proteinExistence type="predicted"/>
<keyword evidence="3" id="KW-1003">Cell membrane</keyword>